<dbReference type="PROSITE" id="PS50887">
    <property type="entry name" value="GGDEF"/>
    <property type="match status" value="1"/>
</dbReference>
<dbReference type="Pfam" id="PF00990">
    <property type="entry name" value="GGDEF"/>
    <property type="match status" value="1"/>
</dbReference>
<dbReference type="GO" id="GO:0071111">
    <property type="term" value="F:cyclic-guanylate-specific phosphodiesterase activity"/>
    <property type="evidence" value="ECO:0007669"/>
    <property type="project" value="InterPro"/>
</dbReference>
<dbReference type="EMBL" id="JACHVX010000011">
    <property type="protein sequence ID" value="MBB2925514.1"/>
    <property type="molecule type" value="Genomic_DNA"/>
</dbReference>
<comment type="caution">
    <text evidence="3">The sequence shown here is derived from an EMBL/GenBank/DDBJ whole genome shotgun (WGS) entry which is preliminary data.</text>
</comment>
<accession>A0A7W4UJY2</accession>
<evidence type="ECO:0000313" key="3">
    <source>
        <dbReference type="EMBL" id="MBB2925514.1"/>
    </source>
</evidence>
<dbReference type="SMART" id="SM00052">
    <property type="entry name" value="EAL"/>
    <property type="match status" value="1"/>
</dbReference>
<dbReference type="InterPro" id="IPR001633">
    <property type="entry name" value="EAL_dom"/>
</dbReference>
<evidence type="ECO:0000313" key="4">
    <source>
        <dbReference type="Proteomes" id="UP000518206"/>
    </source>
</evidence>
<dbReference type="InterPro" id="IPR035919">
    <property type="entry name" value="EAL_sf"/>
</dbReference>
<dbReference type="NCBIfam" id="TIGR00254">
    <property type="entry name" value="GGDEF"/>
    <property type="match status" value="1"/>
</dbReference>
<protein>
    <submittedName>
        <fullName evidence="3">Diguanylate cyclase (GGDEF)-like protein</fullName>
    </submittedName>
</protein>
<evidence type="ECO:0000259" key="1">
    <source>
        <dbReference type="PROSITE" id="PS50883"/>
    </source>
</evidence>
<dbReference type="AlphaFoldDB" id="A0A7W4UJY2"/>
<feature type="domain" description="EAL" evidence="1">
    <location>
        <begin position="185"/>
        <end position="440"/>
    </location>
</feature>
<dbReference type="SUPFAM" id="SSF141868">
    <property type="entry name" value="EAL domain-like"/>
    <property type="match status" value="1"/>
</dbReference>
<dbReference type="CDD" id="cd01949">
    <property type="entry name" value="GGDEF"/>
    <property type="match status" value="1"/>
</dbReference>
<dbReference type="InterPro" id="IPR043128">
    <property type="entry name" value="Rev_trsase/Diguanyl_cyclase"/>
</dbReference>
<dbReference type="Pfam" id="PF00563">
    <property type="entry name" value="EAL"/>
    <property type="match status" value="1"/>
</dbReference>
<reference evidence="3 4" key="1">
    <citation type="submission" date="2020-08" db="EMBL/GenBank/DDBJ databases">
        <title>The Agave Microbiome: Exploring the role of microbial communities in plant adaptations to desert environments.</title>
        <authorList>
            <person name="Partida-Martinez L.P."/>
        </authorList>
    </citation>
    <scope>NUCLEOTIDE SEQUENCE [LARGE SCALE GENOMIC DNA]</scope>
    <source>
        <strain evidence="3 4">RAS26</strain>
    </source>
</reference>
<dbReference type="PANTHER" id="PTHR33121">
    <property type="entry name" value="CYCLIC DI-GMP PHOSPHODIESTERASE PDEF"/>
    <property type="match status" value="1"/>
</dbReference>
<dbReference type="InterPro" id="IPR050706">
    <property type="entry name" value="Cyclic-di-GMP_PDE-like"/>
</dbReference>
<dbReference type="Gene3D" id="3.30.70.270">
    <property type="match status" value="1"/>
</dbReference>
<dbReference type="PANTHER" id="PTHR33121:SF70">
    <property type="entry name" value="SIGNALING PROTEIN YKOW"/>
    <property type="match status" value="1"/>
</dbReference>
<dbReference type="InterPro" id="IPR029787">
    <property type="entry name" value="Nucleotide_cyclase"/>
</dbReference>
<dbReference type="InterPro" id="IPR000160">
    <property type="entry name" value="GGDEF_dom"/>
</dbReference>
<dbReference type="Proteomes" id="UP000518206">
    <property type="component" value="Unassembled WGS sequence"/>
</dbReference>
<sequence length="449" mass="48357">MRALHDPLTGLLLRPVLIERLHVSLTRLTRHPGAVAVLYADLDDLKVVNDTHGHSAGDELIRACARRLQDAVRPSDAVARVGGDEFVVLLDDLDDPDGTHGAMSVAERVLEHLRAPCTVAPGVVVHPSASIGLAVVTDVDLDRPLAVTAEQLLIQADAAMYLAKRAGRGRVNAFDPGAHQAVTARQRMERDLAVALAEGQLELYYQPIVELRTRRTRAVEALLRWNHPSGRLHTAADFIEIAERSGLLVDIGRWVVQEACAQLSAWDTDLGAAAPEQVYLNLSVTELGHPRLRDHVEHTLTTCGLRPDRLVLEVTETGALDEAASGPTLAALHGLGCDLAIDDFGTGYSTLSRLVQFPARVVKIDQSFVKDLPRDHQSAAVIAAVLTLAHNLHKNVVAEGVEDHATCALLDELGCTHAQGYHLGRPQPAAVVAATLAASPTRDARALWS</sequence>
<dbReference type="PROSITE" id="PS50883">
    <property type="entry name" value="EAL"/>
    <property type="match status" value="1"/>
</dbReference>
<name>A0A7W4UJY2_9CELL</name>
<organism evidence="3 4">
    <name type="scientific">Cellulomonas cellasea</name>
    <dbReference type="NCBI Taxonomy" id="43670"/>
    <lineage>
        <taxon>Bacteria</taxon>
        <taxon>Bacillati</taxon>
        <taxon>Actinomycetota</taxon>
        <taxon>Actinomycetes</taxon>
        <taxon>Micrococcales</taxon>
        <taxon>Cellulomonadaceae</taxon>
        <taxon>Cellulomonas</taxon>
    </lineage>
</organism>
<dbReference type="SMART" id="SM00267">
    <property type="entry name" value="GGDEF"/>
    <property type="match status" value="1"/>
</dbReference>
<dbReference type="RefSeq" id="WP_183298223.1">
    <property type="nucleotide sequence ID" value="NZ_JACHVX010000011.1"/>
</dbReference>
<dbReference type="Gene3D" id="3.20.20.450">
    <property type="entry name" value="EAL domain"/>
    <property type="match status" value="1"/>
</dbReference>
<dbReference type="SUPFAM" id="SSF55073">
    <property type="entry name" value="Nucleotide cyclase"/>
    <property type="match status" value="1"/>
</dbReference>
<proteinExistence type="predicted"/>
<reference evidence="3 4" key="2">
    <citation type="submission" date="2020-08" db="EMBL/GenBank/DDBJ databases">
        <authorList>
            <person name="Partida-Martinez L."/>
            <person name="Huntemann M."/>
            <person name="Clum A."/>
            <person name="Wang J."/>
            <person name="Palaniappan K."/>
            <person name="Ritter S."/>
            <person name="Chen I.-M."/>
            <person name="Stamatis D."/>
            <person name="Reddy T."/>
            <person name="O'Malley R."/>
            <person name="Daum C."/>
            <person name="Shapiro N."/>
            <person name="Ivanova N."/>
            <person name="Kyrpides N."/>
            <person name="Woyke T."/>
        </authorList>
    </citation>
    <scope>NUCLEOTIDE SEQUENCE [LARGE SCALE GENOMIC DNA]</scope>
    <source>
        <strain evidence="3 4">RAS26</strain>
    </source>
</reference>
<feature type="domain" description="GGDEF" evidence="2">
    <location>
        <begin position="33"/>
        <end position="176"/>
    </location>
</feature>
<evidence type="ECO:0000259" key="2">
    <source>
        <dbReference type="PROSITE" id="PS50887"/>
    </source>
</evidence>
<gene>
    <name evidence="3" type="ORF">FHR80_004461</name>
</gene>
<dbReference type="CDD" id="cd01948">
    <property type="entry name" value="EAL"/>
    <property type="match status" value="1"/>
</dbReference>